<feature type="region of interest" description="Disordered" evidence="1">
    <location>
        <begin position="1"/>
        <end position="33"/>
    </location>
</feature>
<dbReference type="Proteomes" id="UP000298327">
    <property type="component" value="Unassembled WGS sequence"/>
</dbReference>
<dbReference type="EMBL" id="SEOQ01000204">
    <property type="protein sequence ID" value="TFY66974.1"/>
    <property type="molecule type" value="Genomic_DNA"/>
</dbReference>
<feature type="compositionally biased region" description="Basic and acidic residues" evidence="1">
    <location>
        <begin position="14"/>
        <end position="24"/>
    </location>
</feature>
<protein>
    <recommendedName>
        <fullName evidence="4">BTB domain-containing protein</fullName>
    </recommendedName>
</protein>
<evidence type="ECO:0000313" key="3">
    <source>
        <dbReference type="Proteomes" id="UP000298327"/>
    </source>
</evidence>
<evidence type="ECO:0000313" key="2">
    <source>
        <dbReference type="EMBL" id="TFY66974.1"/>
    </source>
</evidence>
<organism evidence="2 3">
    <name type="scientific">Dentipellis fragilis</name>
    <dbReference type="NCBI Taxonomy" id="205917"/>
    <lineage>
        <taxon>Eukaryota</taxon>
        <taxon>Fungi</taxon>
        <taxon>Dikarya</taxon>
        <taxon>Basidiomycota</taxon>
        <taxon>Agaricomycotina</taxon>
        <taxon>Agaricomycetes</taxon>
        <taxon>Russulales</taxon>
        <taxon>Hericiaceae</taxon>
        <taxon>Dentipellis</taxon>
    </lineage>
</organism>
<accession>A0A4Y9YX43</accession>
<gene>
    <name evidence="2" type="ORF">EVG20_g4116</name>
</gene>
<name>A0A4Y9YX43_9AGAM</name>
<evidence type="ECO:0008006" key="4">
    <source>
        <dbReference type="Google" id="ProtNLM"/>
    </source>
</evidence>
<dbReference type="OrthoDB" id="3248190at2759"/>
<comment type="caution">
    <text evidence="2">The sequence shown here is derived from an EMBL/GenBank/DDBJ whole genome shotgun (WGS) entry which is preliminary data.</text>
</comment>
<proteinExistence type="predicted"/>
<dbReference type="AlphaFoldDB" id="A0A4Y9YX43"/>
<feature type="region of interest" description="Disordered" evidence="1">
    <location>
        <begin position="75"/>
        <end position="95"/>
    </location>
</feature>
<keyword evidence="3" id="KW-1185">Reference proteome</keyword>
<evidence type="ECO:0000256" key="1">
    <source>
        <dbReference type="SAM" id="MobiDB-lite"/>
    </source>
</evidence>
<dbReference type="STRING" id="205917.A0A4Y9YX43"/>
<reference evidence="2 3" key="1">
    <citation type="submission" date="2019-02" db="EMBL/GenBank/DDBJ databases">
        <title>Genome sequencing of the rare red list fungi Dentipellis fragilis.</title>
        <authorList>
            <person name="Buettner E."/>
            <person name="Kellner H."/>
        </authorList>
    </citation>
    <scope>NUCLEOTIDE SEQUENCE [LARGE SCALE GENOMIC DNA]</scope>
    <source>
        <strain evidence="2 3">DSM 105465</strain>
    </source>
</reference>
<sequence length="289" mass="32135">MPVQKPLPSGAPRFNEDPHLRHEQPSLSSDVEGLIPYPMSVSSLSFTDSEEFDALFETLDTPSKMPALRKDTINMPVKENESQSSAPVPGRKHERFYSEGGNMTFRIKDTLYRVPGYFFLRDSPYFRALVKNAVGTDAASQSRSTSSNAASLTLCCLSCIPRKSRVSRRSMIQYSLSVNSDFDESELKTAEAWTAVLRLSAEWSFASVRRLAISHLQSIASAVDKVVLGHTYGVDEWIRPGYVALCTRAEPLTRAESLRLGFGDIMLIMTVRERAYANRARGVAVQVVA</sequence>